<feature type="compositionally biased region" description="Basic and acidic residues" evidence="13">
    <location>
        <begin position="683"/>
        <end position="706"/>
    </location>
</feature>
<feature type="compositionally biased region" description="Polar residues" evidence="13">
    <location>
        <begin position="455"/>
        <end position="476"/>
    </location>
</feature>
<dbReference type="PANTHER" id="PTHR22938:SF0">
    <property type="entry name" value="E3 UBIQUITIN-PROTEIN LIGASE ZNF598"/>
    <property type="match status" value="1"/>
</dbReference>
<evidence type="ECO:0000256" key="3">
    <source>
        <dbReference type="ARBA" id="ARBA00004906"/>
    </source>
</evidence>
<dbReference type="Pfam" id="PF25447">
    <property type="entry name" value="RING_ZNF598"/>
    <property type="match status" value="1"/>
</dbReference>
<sequence length="892" mass="101873">MFRGTTVVDKTTRTPFKKIENLHKFFIFREIKQEIMSDLSENVEQNNMQQAENENTCVVCFKKTFIFSIGSCNHPVCYECSARMRCLCLQNECPICRQDLPRVIFTKTIDLFLTLDKTTRSGLFEKKFRIVFADLEIQKAFYHLLEHRCPRCEDSNLFVDFYKLKEHVRKVHEQFYCEICTENLKVFSSERRCYTRQEIAQHRRVGDPDNKSHKGHPRCDYCELRYLDKDELFRHLRREHYFCHLCDADGINLFYGTVREMRDHFKAEHFLCEEEDCLEEEFTAVYRTEIDLRAHKATVHSKNMSRMEVKHARTLDLDISYGPRGRGGGNENNNNRHPRIRTNDTQREFDINPEQQIVQMPPIQIDTKNEDHFPSLGVPSNASNASNGPVQLANSVRHVYYGQQGLARTKENFPALGGLGNERNSSQPKQNNGNKQNSSSKQSAPSASSLFKANKPSSAPQQNYQQKPQSSTSNPHPKNIYKKDSIADFPSLGPSSSKNSFFTESPKYSSSQSIDRKPTTSVASKSSVPATISKKNLFNDYPTISSAASKKRDLLMEDLILPSNNNIDKGMIAAKHKGLMNDYVSIASQMTKVSLVKQKEESIVENQQFVPTLSSENNFPTLGSSDSASKPIQWITVNSKSNNNNQKQQPQQNVGNKNSFNPKKQQQKNEVPQKNQKTNGTKKVNDENKKTSNDKKIAKDNTDKENRTMLESKLGSSVKSPPPGFQQIQPITARYHPVPDASKRNQGLVDEFQKVLKTNESMQEFRLLSQMFRDGSYFARSYYESCKGVLGEKFDTIFPELLALLPDIDRQQKLYRIHLEESLTDVDITDDTPTITKKKNKKSQKTLEVCATCQQVLLSKDLSLHVQSHSLENSFPTLSKKISSSKAAGGKK</sequence>
<dbReference type="EMBL" id="OU895877">
    <property type="protein sequence ID" value="CAG9800300.1"/>
    <property type="molecule type" value="Genomic_DNA"/>
</dbReference>
<dbReference type="PROSITE" id="PS50089">
    <property type="entry name" value="ZF_RING_2"/>
    <property type="match status" value="1"/>
</dbReference>
<keyword evidence="7" id="KW-0808">Transferase</keyword>
<evidence type="ECO:0000256" key="10">
    <source>
        <dbReference type="ARBA" id="ARBA00022833"/>
    </source>
</evidence>
<evidence type="ECO:0000256" key="7">
    <source>
        <dbReference type="ARBA" id="ARBA00022679"/>
    </source>
</evidence>
<evidence type="ECO:0000313" key="16">
    <source>
        <dbReference type="Proteomes" id="UP001153620"/>
    </source>
</evidence>
<dbReference type="SMART" id="SM00355">
    <property type="entry name" value="ZnF_C2H2"/>
    <property type="match status" value="5"/>
</dbReference>
<feature type="compositionally biased region" description="Polar residues" evidence="13">
    <location>
        <begin position="378"/>
        <end position="389"/>
    </location>
</feature>
<feature type="compositionally biased region" description="Low complexity" evidence="13">
    <location>
        <begin position="640"/>
        <end position="658"/>
    </location>
</feature>
<dbReference type="GO" id="GO:0043022">
    <property type="term" value="F:ribosome binding"/>
    <property type="evidence" value="ECO:0007669"/>
    <property type="project" value="TreeGrafter"/>
</dbReference>
<dbReference type="InterPro" id="IPR013083">
    <property type="entry name" value="Znf_RING/FYVE/PHD"/>
</dbReference>
<feature type="compositionally biased region" description="Polar residues" evidence="13">
    <location>
        <begin position="493"/>
        <end position="528"/>
    </location>
</feature>
<evidence type="ECO:0000256" key="13">
    <source>
        <dbReference type="SAM" id="MobiDB-lite"/>
    </source>
</evidence>
<dbReference type="CDD" id="cd16615">
    <property type="entry name" value="RING-HC_ZNF598"/>
    <property type="match status" value="1"/>
</dbReference>
<dbReference type="PROSITE" id="PS00028">
    <property type="entry name" value="ZINC_FINGER_C2H2_1"/>
    <property type="match status" value="1"/>
</dbReference>
<evidence type="ECO:0000256" key="9">
    <source>
        <dbReference type="ARBA" id="ARBA00022771"/>
    </source>
</evidence>
<dbReference type="InterPro" id="IPR041888">
    <property type="entry name" value="RING-HC_ZNF598/HEL2"/>
</dbReference>
<feature type="compositionally biased region" description="Low complexity" evidence="13">
    <location>
        <begin position="424"/>
        <end position="449"/>
    </location>
</feature>
<dbReference type="InterPro" id="IPR044288">
    <property type="entry name" value="ZNF598/HEL2"/>
</dbReference>
<dbReference type="Pfam" id="PF23202">
    <property type="entry name" value="PAH_ZNF598"/>
    <property type="match status" value="1"/>
</dbReference>
<dbReference type="GO" id="GO:0005737">
    <property type="term" value="C:cytoplasm"/>
    <property type="evidence" value="ECO:0007669"/>
    <property type="project" value="UniProtKB-SubCell"/>
</dbReference>
<feature type="region of interest" description="Disordered" evidence="13">
    <location>
        <begin position="640"/>
        <end position="706"/>
    </location>
</feature>
<dbReference type="Pfam" id="PF23230">
    <property type="entry name" value="zf-C2H2_13"/>
    <property type="match status" value="1"/>
</dbReference>
<dbReference type="EC" id="2.3.2.27" evidence="4"/>
<keyword evidence="16" id="KW-1185">Reference proteome</keyword>
<dbReference type="Proteomes" id="UP001153620">
    <property type="component" value="Chromosome 1"/>
</dbReference>
<feature type="region of interest" description="Disordered" evidence="13">
    <location>
        <begin position="318"/>
        <end position="340"/>
    </location>
</feature>
<dbReference type="SUPFAM" id="SSF57850">
    <property type="entry name" value="RING/U-box"/>
    <property type="match status" value="1"/>
</dbReference>
<evidence type="ECO:0000313" key="15">
    <source>
        <dbReference type="EMBL" id="CAG9800300.1"/>
    </source>
</evidence>
<dbReference type="InterPro" id="IPR056437">
    <property type="entry name" value="Znf-C2H2_ZNF598/HEL2"/>
</dbReference>
<organism evidence="15 16">
    <name type="scientific">Chironomus riparius</name>
    <dbReference type="NCBI Taxonomy" id="315576"/>
    <lineage>
        <taxon>Eukaryota</taxon>
        <taxon>Metazoa</taxon>
        <taxon>Ecdysozoa</taxon>
        <taxon>Arthropoda</taxon>
        <taxon>Hexapoda</taxon>
        <taxon>Insecta</taxon>
        <taxon>Pterygota</taxon>
        <taxon>Neoptera</taxon>
        <taxon>Endopterygota</taxon>
        <taxon>Diptera</taxon>
        <taxon>Nematocera</taxon>
        <taxon>Chironomoidea</taxon>
        <taxon>Chironomidae</taxon>
        <taxon>Chironominae</taxon>
        <taxon>Chironomus</taxon>
    </lineage>
</organism>
<reference evidence="15" key="2">
    <citation type="submission" date="2022-10" db="EMBL/GenBank/DDBJ databases">
        <authorList>
            <consortium name="ENA_rothamsted_submissions"/>
            <consortium name="culmorum"/>
            <person name="King R."/>
        </authorList>
    </citation>
    <scope>NUCLEOTIDE SEQUENCE</scope>
</reference>
<accession>A0A9N9RL70</accession>
<proteinExistence type="inferred from homology"/>
<feature type="domain" description="RING-type" evidence="14">
    <location>
        <begin position="57"/>
        <end position="97"/>
    </location>
</feature>
<evidence type="ECO:0000256" key="1">
    <source>
        <dbReference type="ARBA" id="ARBA00000900"/>
    </source>
</evidence>
<keyword evidence="6" id="KW-0597">Phosphoprotein</keyword>
<evidence type="ECO:0000256" key="8">
    <source>
        <dbReference type="ARBA" id="ARBA00022723"/>
    </source>
</evidence>
<evidence type="ECO:0000256" key="4">
    <source>
        <dbReference type="ARBA" id="ARBA00012483"/>
    </source>
</evidence>
<dbReference type="Gene3D" id="3.30.40.10">
    <property type="entry name" value="Zinc/RING finger domain, C3HC4 (zinc finger)"/>
    <property type="match status" value="1"/>
</dbReference>
<evidence type="ECO:0000256" key="12">
    <source>
        <dbReference type="PROSITE-ProRule" id="PRU00175"/>
    </source>
</evidence>
<reference evidence="15" key="1">
    <citation type="submission" date="2022-01" db="EMBL/GenBank/DDBJ databases">
        <authorList>
            <person name="King R."/>
        </authorList>
    </citation>
    <scope>NUCLEOTIDE SEQUENCE</scope>
</reference>
<dbReference type="Pfam" id="PF23208">
    <property type="entry name" value="zf_C2H2_ZNF598"/>
    <property type="match status" value="1"/>
</dbReference>
<protein>
    <recommendedName>
        <fullName evidence="4">RING-type E3 ubiquitin transferase</fullName>
        <ecNumber evidence="4">2.3.2.27</ecNumber>
    </recommendedName>
</protein>
<dbReference type="GO" id="GO:0072344">
    <property type="term" value="P:rescue of stalled ribosome"/>
    <property type="evidence" value="ECO:0007669"/>
    <property type="project" value="InterPro"/>
</dbReference>
<comment type="catalytic activity">
    <reaction evidence="1">
        <text>S-ubiquitinyl-[E2 ubiquitin-conjugating enzyme]-L-cysteine + [acceptor protein]-L-lysine = [E2 ubiquitin-conjugating enzyme]-L-cysteine + N(6)-ubiquitinyl-[acceptor protein]-L-lysine.</text>
        <dbReference type="EC" id="2.3.2.27"/>
    </reaction>
</comment>
<keyword evidence="5" id="KW-0963">Cytoplasm</keyword>
<dbReference type="GO" id="GO:0016567">
    <property type="term" value="P:protein ubiquitination"/>
    <property type="evidence" value="ECO:0007669"/>
    <property type="project" value="TreeGrafter"/>
</dbReference>
<dbReference type="GO" id="GO:0008270">
    <property type="term" value="F:zinc ion binding"/>
    <property type="evidence" value="ECO:0007669"/>
    <property type="project" value="UniProtKB-KW"/>
</dbReference>
<dbReference type="AlphaFoldDB" id="A0A9N9RL70"/>
<feature type="compositionally biased region" description="Polar residues" evidence="13">
    <location>
        <begin position="659"/>
        <end position="682"/>
    </location>
</feature>
<evidence type="ECO:0000256" key="5">
    <source>
        <dbReference type="ARBA" id="ARBA00022490"/>
    </source>
</evidence>
<dbReference type="GO" id="GO:0061630">
    <property type="term" value="F:ubiquitin protein ligase activity"/>
    <property type="evidence" value="ECO:0007669"/>
    <property type="project" value="UniProtKB-EC"/>
</dbReference>
<comment type="subcellular location">
    <subcellularLocation>
        <location evidence="2">Cytoplasm</location>
    </subcellularLocation>
</comment>
<name>A0A9N9RL70_9DIPT</name>
<evidence type="ECO:0000256" key="6">
    <source>
        <dbReference type="ARBA" id="ARBA00022553"/>
    </source>
</evidence>
<keyword evidence="8" id="KW-0479">Metal-binding</keyword>
<comment type="pathway">
    <text evidence="3">Protein modification; protein ubiquitination.</text>
</comment>
<feature type="region of interest" description="Disordered" evidence="13">
    <location>
        <begin position="367"/>
        <end position="389"/>
    </location>
</feature>
<dbReference type="InterPro" id="IPR059042">
    <property type="entry name" value="Znf_C2H2_ZNF598"/>
</dbReference>
<comment type="similarity">
    <text evidence="11">Belongs to the ZNF598/HEL2 family.</text>
</comment>
<keyword evidence="10" id="KW-0862">Zinc</keyword>
<evidence type="ECO:0000256" key="2">
    <source>
        <dbReference type="ARBA" id="ARBA00004496"/>
    </source>
</evidence>
<evidence type="ECO:0000259" key="14">
    <source>
        <dbReference type="PROSITE" id="PS50089"/>
    </source>
</evidence>
<gene>
    <name evidence="15" type="ORF">CHIRRI_LOCUS3249</name>
</gene>
<keyword evidence="9 12" id="KW-0863">Zinc-finger</keyword>
<dbReference type="InterPro" id="IPR057634">
    <property type="entry name" value="PAH_ZNF598/HEL2"/>
</dbReference>
<feature type="region of interest" description="Disordered" evidence="13">
    <location>
        <begin position="413"/>
        <end position="528"/>
    </location>
</feature>
<dbReference type="OrthoDB" id="3838338at2759"/>
<evidence type="ECO:0000256" key="11">
    <source>
        <dbReference type="ARBA" id="ARBA00035113"/>
    </source>
</evidence>
<dbReference type="PANTHER" id="PTHR22938">
    <property type="entry name" value="ZINC FINGER PROTEIN 598"/>
    <property type="match status" value="1"/>
</dbReference>
<dbReference type="InterPro" id="IPR013087">
    <property type="entry name" value="Znf_C2H2_type"/>
</dbReference>
<dbReference type="InterPro" id="IPR001841">
    <property type="entry name" value="Znf_RING"/>
</dbReference>